<keyword evidence="5 9" id="KW-0732">Signal</keyword>
<feature type="domain" description="SpaA-like prealbumin fold" evidence="11">
    <location>
        <begin position="2068"/>
        <end position="2143"/>
    </location>
</feature>
<evidence type="ECO:0000259" key="10">
    <source>
        <dbReference type="Pfam" id="PF05737"/>
    </source>
</evidence>
<evidence type="ECO:0000259" key="12">
    <source>
        <dbReference type="Pfam" id="PF17961"/>
    </source>
</evidence>
<evidence type="ECO:0000313" key="14">
    <source>
        <dbReference type="Proteomes" id="UP000674938"/>
    </source>
</evidence>
<keyword evidence="8" id="KW-0472">Membrane</keyword>
<comment type="subcellular location">
    <subcellularLocation>
        <location evidence="1">Secreted</location>
        <location evidence="1">Cell wall</location>
        <topology evidence="1">Peptidoglycan-anchor</topology>
    </subcellularLocation>
</comment>
<feature type="domain" description="SpaA-like prealbumin fold" evidence="11">
    <location>
        <begin position="1386"/>
        <end position="1463"/>
    </location>
</feature>
<feature type="compositionally biased region" description="Gly residues" evidence="7">
    <location>
        <begin position="2365"/>
        <end position="2378"/>
    </location>
</feature>
<protein>
    <recommendedName>
        <fullName evidence="15">LPXTG cell wall anchor domain-containing protein</fullName>
    </recommendedName>
</protein>
<evidence type="ECO:0008006" key="15">
    <source>
        <dbReference type="Google" id="ProtNLM"/>
    </source>
</evidence>
<evidence type="ECO:0000256" key="1">
    <source>
        <dbReference type="ARBA" id="ARBA00004168"/>
    </source>
</evidence>
<comment type="similarity">
    <text evidence="2">Belongs to the serine-aspartate repeat-containing protein (SDr) family.</text>
</comment>
<keyword evidence="6" id="KW-0572">Peptidoglycan-anchor</keyword>
<dbReference type="Gene3D" id="2.60.40.10">
    <property type="entry name" value="Immunoglobulins"/>
    <property type="match status" value="13"/>
</dbReference>
<gene>
    <name evidence="13" type="ORF">I6N95_00265</name>
</gene>
<dbReference type="SUPFAM" id="SSF49401">
    <property type="entry name" value="Bacterial adhesins"/>
    <property type="match status" value="6"/>
</dbReference>
<feature type="domain" description="SpaA-like prealbumin fold" evidence="11">
    <location>
        <begin position="1585"/>
        <end position="1663"/>
    </location>
</feature>
<feature type="domain" description="SpaA-like prealbumin fold" evidence="11">
    <location>
        <begin position="1090"/>
        <end position="1170"/>
    </location>
</feature>
<reference evidence="13" key="1">
    <citation type="submission" date="2020-12" db="EMBL/GenBank/DDBJ databases">
        <title>Vagococcus allomyrinae sp. nov. and Enterococcus lavae sp. nov., isolated from the larvae of Allomyrina dichotoma.</title>
        <authorList>
            <person name="Lee S.D."/>
        </authorList>
    </citation>
    <scope>NUCLEOTIDE SEQUENCE</scope>
    <source>
        <strain evidence="13">BWB3-3</strain>
    </source>
</reference>
<evidence type="ECO:0000256" key="2">
    <source>
        <dbReference type="ARBA" id="ARBA00007257"/>
    </source>
</evidence>
<evidence type="ECO:0000259" key="11">
    <source>
        <dbReference type="Pfam" id="PF17802"/>
    </source>
</evidence>
<dbReference type="GO" id="GO:0007155">
    <property type="term" value="P:cell adhesion"/>
    <property type="evidence" value="ECO:0007669"/>
    <property type="project" value="InterPro"/>
</dbReference>
<keyword evidence="8" id="KW-0812">Transmembrane</keyword>
<dbReference type="InterPro" id="IPR008456">
    <property type="entry name" value="Collagen-bd_dom"/>
</dbReference>
<evidence type="ECO:0000256" key="6">
    <source>
        <dbReference type="ARBA" id="ARBA00023088"/>
    </source>
</evidence>
<evidence type="ECO:0000256" key="4">
    <source>
        <dbReference type="ARBA" id="ARBA00022525"/>
    </source>
</evidence>
<keyword evidence="14" id="KW-1185">Reference proteome</keyword>
<feature type="domain" description="SpaA-like prealbumin fold" evidence="11">
    <location>
        <begin position="1186"/>
        <end position="1264"/>
    </location>
</feature>
<name>A0A940P0W4_9ENTE</name>
<feature type="domain" description="SpaA-like prealbumin fold" evidence="11">
    <location>
        <begin position="1974"/>
        <end position="2048"/>
    </location>
</feature>
<feature type="domain" description="SpaA-like prealbumin fold" evidence="11">
    <location>
        <begin position="2264"/>
        <end position="2343"/>
    </location>
</feature>
<accession>A0A940P0W4</accession>
<dbReference type="InterPro" id="IPR041033">
    <property type="entry name" value="SpaA_PFL_dom_1"/>
</dbReference>
<dbReference type="PANTHER" id="PTHR36108:SF13">
    <property type="entry name" value="COLOSSIN-B-RELATED"/>
    <property type="match status" value="1"/>
</dbReference>
<feature type="transmembrane region" description="Helical" evidence="8">
    <location>
        <begin position="2390"/>
        <end position="2408"/>
    </location>
</feature>
<dbReference type="Proteomes" id="UP000674938">
    <property type="component" value="Unassembled WGS sequence"/>
</dbReference>
<feature type="domain" description="SpaA-like prealbumin fold" evidence="11">
    <location>
        <begin position="1680"/>
        <end position="1759"/>
    </location>
</feature>
<dbReference type="Pfam" id="PF05737">
    <property type="entry name" value="Collagen_bind"/>
    <property type="match status" value="4"/>
</dbReference>
<evidence type="ECO:0000256" key="5">
    <source>
        <dbReference type="ARBA" id="ARBA00022729"/>
    </source>
</evidence>
<dbReference type="EMBL" id="JAEEGA010000001">
    <property type="protein sequence ID" value="MBP1039427.1"/>
    <property type="molecule type" value="Genomic_DNA"/>
</dbReference>
<evidence type="ECO:0000256" key="7">
    <source>
        <dbReference type="SAM" id="MobiDB-lite"/>
    </source>
</evidence>
<evidence type="ECO:0000256" key="8">
    <source>
        <dbReference type="SAM" id="Phobius"/>
    </source>
</evidence>
<dbReference type="InterPro" id="IPR013783">
    <property type="entry name" value="Ig-like_fold"/>
</dbReference>
<keyword evidence="8" id="KW-1133">Transmembrane helix</keyword>
<feature type="domain" description="Collagen binding" evidence="10">
    <location>
        <begin position="937"/>
        <end position="1068"/>
    </location>
</feature>
<comment type="caution">
    <text evidence="13">The sequence shown here is derived from an EMBL/GenBank/DDBJ whole genome shotgun (WGS) entry which is preliminary data.</text>
</comment>
<dbReference type="InterPro" id="IPR008966">
    <property type="entry name" value="Adhesion_dom_sf"/>
</dbReference>
<feature type="domain" description="Collagen binding" evidence="10">
    <location>
        <begin position="358"/>
        <end position="487"/>
    </location>
</feature>
<feature type="domain" description="SpaA-like prealbumin fold" evidence="11">
    <location>
        <begin position="1288"/>
        <end position="1369"/>
    </location>
</feature>
<dbReference type="Pfam" id="PF17802">
    <property type="entry name" value="SpaA"/>
    <property type="match status" value="13"/>
</dbReference>
<sequence length="2413" mass="260795">MKKKWTVFSLVILLIQYFSPLVALADTINSVASNSLTVTEVVVSNMEDLDPNDVSLTVKGNTEATSNYQAELALTGIGSINQPQGAIVNSAQQSIGSYQVIGQTVKLSINEGTSGPYELKLNGQLLDKVTPQQAISASVNQQSISTNVTLKPAVANTPAESSQAQETNVPPSSTEPAQSTEVIETSESTKEDSIVAAKATADRENIDISDLLGDTKFFTGIEVLGPDGKPLSGQTVELGDKITVNFDFEIPDDVREQMQAGDFYDAQLPAEIKIVSEIKFDLVGATGVYGQGVIGTDGKIHIVFNEKVEEESNISGTVTVTGDLQQGNLEGPGPGEIEFPFVEEGPSVPIIVKPNTDQSISKKGHPDRPTNPNEIIWDVDVNLNLDTHTNAKVTENFPDGTKFESVAVYKVKVDFNGKVIEGEFEEMTEGTDYTVDADGNVSFIGVIKDAYRLEYTTSIIQEEKPGAEGGTVEYKNEAFISSDELDEPIKGGASVTAKYNKALEKLAPEYDPSTQEFKWTIRYNYVEFDVPTEDAHVSDSFTSNMILKDNSVILNKVTFNDNGDPVVGAPLVEGTDYKLIPQGDGKGFKIEFIGKMDYAVDIHYVTQVDEEVTENQIYNNQVIDGSGNQSHNQGEAHQQGLIKHMDGVDYNSKTIAWSINVNMNGYELNNWSMTDQMSPGLILALGTRSFVIQDLNLGSNLEQGVDYEIVYDEAAGKIDVKFIGGYAKTNHKFLIRYNTKFDTAVLNEAGYDKFFNDASSKWTSQDGEDLGSGSHVDYKPKPEEGADGFKNGNYNALTKTITWTLGINYNRQPLGDVKITDPITSNQKFVSGSLKAFRYTISADGSIVKGAEILPAEFGLTFGYTEPSEGNGNTLEINVKDVGATDQFLFEFETSLDGEIVNASKEYHNKATVDAENVEGNFSIEGDVSIANGGSLIQKSGKQDKDGYLQWTATINPSQSTVYDAKVTDTPSTNQVIDESSVIVYETNVTEAGKLSQGAPLDKSKYTVSLTTDEVTGQQELVVTFTDEKIEHAYILEYKAMLLLEKPSGETAKNNIKLEGTNKENVEQEVSKEVGVSASEGGGTAVGESGSVEIRKVDNDGKVLTGATFELWDKKNAQKLREGEVSADGTLLFGKLPYGEYFLKETKAPAGHSIQSDLIAGRKIKIDKNTSTAGNYLDIVNEINRVVLEKQAEDGTKLVGAKFKLEQKVDDKWVPVAGQQNLTTDADGQLVVKGLTAGSYRFTETAAPADYVLDTTPIEFEVVTSPEGQTPEVKVGPVINYLGSASFIKKDGDDTSKILAGAEFKIKRVKDGSGKEINQEIGMTYKSDANGKVTMTGLAPGEYEVTEIKAPAGYLINTDKISFTIANTGVGKPAEVTADDFLDYQGSVELTKTDVNEQALAGAEFQIKDAAGNDVGSVVTTGADGKVKVDGLAPGKYTLNETKAPTGFIKNTEPLPFEILAESAGKPTVVTPEAFINYKGAIRMIKVNTSGEGLPGAEFALFHKDDDPKTATPINTYESDERGRIEIKDLAPGQYKLVETKAPVLEGSNYVKNDYPRFFEIPEEYSGEVKQLNLGEYQNFKGKAVISKKSDEGASLGGAEFELYILEVDGTEKLLRSDIVSNPDGSLNIDNLGAGYYKLVETKAPAGHLINTNPIFITVQEGDDENPITDEFDFKNYEATIQFKKTDDQGALLKGATFNIYKADDEGGKVGDPVNATPLTSESGEFEYKGLEVGKYVLEEVTAADDFIKNTQLFPFEIEGQVGEPEVIVLDDFVNYQGSAELVKTDNNGKVLAGAEFTLFQGDQEIQKAVSDENGLVSFTDLAPGDYIAKETKAPAGYIINEKAVPLTIVAEGAGEEVTTPVDLGEVKNYQGSVSFLKTDKAGTALAGAVFGLFDETGENEILDPVTEKPVTVTATAEGKVKFENLAPGKYQIKEIKAVDGYILNDKPIEVTIAESADDQAINLTEADFVNYKGSVSVIKKDQNGNVLPGAEFTIYDENGEFVQTQVTGEDGVAIFDELAPNDNYLLKETKAPAGYILNSAEMPFDVKGIETDEPEIEFLGEYINFQGSAELVKKDKDGNPLEGAEFTLTLKDSVGEKTVVTSDEDGKVVFENLAPGEYTVTETKAAEGYILSEGSIIFTVDETFLPGAGEEAVPELIELGDFINYKGSAELIKTDEDGNGLAGAEFTLRDETGQETKVVSDENGNVLFDELAPGEYTVVETKAADGYLLNTTELTFTIGSSFKPGENVTPLPISLGDFINYQGDVTLTKVDKADAKKVLAGAEFKIVDKDNQVVREKLVTDNTGNLSATKLAPGTYYFVETKAPTGYQLSNAKTKFVIAEDAEGKPEKQLVTVTNEKTPNPIKPGGGKPTKPGTGGGKLPQMNEILNNAYLIAGLSMIVFGSSIYRARKKTR</sequence>
<feature type="domain" description="Collagen binding" evidence="10">
    <location>
        <begin position="513"/>
        <end position="625"/>
    </location>
</feature>
<dbReference type="GO" id="GO:0005518">
    <property type="term" value="F:collagen binding"/>
    <property type="evidence" value="ECO:0007669"/>
    <property type="project" value="InterPro"/>
</dbReference>
<keyword evidence="4" id="KW-0964">Secreted</keyword>
<feature type="compositionally biased region" description="Polar residues" evidence="7">
    <location>
        <begin position="158"/>
        <end position="186"/>
    </location>
</feature>
<feature type="domain" description="Collagen binding" evidence="10">
    <location>
        <begin position="788"/>
        <end position="921"/>
    </location>
</feature>
<dbReference type="InterPro" id="IPR041171">
    <property type="entry name" value="SDR_Ig"/>
</dbReference>
<dbReference type="InterPro" id="IPR011252">
    <property type="entry name" value="Fibrogen-bd_dom1"/>
</dbReference>
<organism evidence="13 14">
    <name type="scientific">Vagococcus allomyrinae</name>
    <dbReference type="NCBI Taxonomy" id="2794353"/>
    <lineage>
        <taxon>Bacteria</taxon>
        <taxon>Bacillati</taxon>
        <taxon>Bacillota</taxon>
        <taxon>Bacilli</taxon>
        <taxon>Lactobacillales</taxon>
        <taxon>Enterococcaceae</taxon>
        <taxon>Vagococcus</taxon>
    </lineage>
</organism>
<proteinExistence type="inferred from homology"/>
<feature type="domain" description="SDR-like Ig" evidence="12">
    <location>
        <begin position="238"/>
        <end position="324"/>
    </location>
</feature>
<dbReference type="Gene3D" id="2.60.40.740">
    <property type="match status" value="5"/>
</dbReference>
<dbReference type="RefSeq" id="WP_209524334.1">
    <property type="nucleotide sequence ID" value="NZ_JAEEGA010000001.1"/>
</dbReference>
<dbReference type="Pfam" id="PF17961">
    <property type="entry name" value="Big_8"/>
    <property type="match status" value="1"/>
</dbReference>
<evidence type="ECO:0000313" key="13">
    <source>
        <dbReference type="EMBL" id="MBP1039427.1"/>
    </source>
</evidence>
<feature type="domain" description="SpaA-like prealbumin fold" evidence="11">
    <location>
        <begin position="1872"/>
        <end position="1965"/>
    </location>
</feature>
<dbReference type="Gene3D" id="2.60.40.1280">
    <property type="match status" value="1"/>
</dbReference>
<feature type="region of interest" description="Disordered" evidence="7">
    <location>
        <begin position="155"/>
        <end position="194"/>
    </location>
</feature>
<dbReference type="PANTHER" id="PTHR36108">
    <property type="entry name" value="COLOSSIN-B-RELATED"/>
    <property type="match status" value="1"/>
</dbReference>
<feature type="domain" description="SpaA-like prealbumin fold" evidence="11">
    <location>
        <begin position="1481"/>
        <end position="1566"/>
    </location>
</feature>
<feature type="region of interest" description="Disordered" evidence="7">
    <location>
        <begin position="2357"/>
        <end position="2378"/>
    </location>
</feature>
<evidence type="ECO:0000256" key="3">
    <source>
        <dbReference type="ARBA" id="ARBA00022512"/>
    </source>
</evidence>
<feature type="domain" description="SpaA-like prealbumin fold" evidence="11">
    <location>
        <begin position="1778"/>
        <end position="1858"/>
    </location>
</feature>
<dbReference type="SUPFAM" id="SSF49478">
    <property type="entry name" value="Cna protein B-type domain"/>
    <property type="match status" value="11"/>
</dbReference>
<feature type="signal peptide" evidence="9">
    <location>
        <begin position="1"/>
        <end position="25"/>
    </location>
</feature>
<evidence type="ECO:0000256" key="9">
    <source>
        <dbReference type="SAM" id="SignalP"/>
    </source>
</evidence>
<feature type="domain" description="SpaA-like prealbumin fold" evidence="11">
    <location>
        <begin position="2168"/>
        <end position="2240"/>
    </location>
</feature>
<feature type="chain" id="PRO_5037980648" description="LPXTG cell wall anchor domain-containing protein" evidence="9">
    <location>
        <begin position="26"/>
        <end position="2413"/>
    </location>
</feature>
<keyword evidence="3" id="KW-0134">Cell wall</keyword>